<evidence type="ECO:0000313" key="6">
    <source>
        <dbReference type="EMBL" id="AHF78769.1"/>
    </source>
</evidence>
<dbReference type="InterPro" id="IPR036390">
    <property type="entry name" value="WH_DNA-bd_sf"/>
</dbReference>
<sequence>MDLFRSMNVFITVVQAGSMSAAAMRLGISPAMVGQYIAALEDRSGMRLLNRTTRKQSLTDYGKSYFDQCRDILERVAVADAQAETQQTSLHGKIRVTAPMTFGTERLMPALVDFRRSAPDVMLDIVLTDRTVDLVDEGIDIAFRIGHLPDSNMVARPLSPYRMMICASPDYLSQKGIPGHPSELADHEVVGLTTAARSSWRLIKGENKVVVLPSSKLVVNSGQAVRMAAKAGLGIVMQPEMLLSADVRAGDLIQLFPDWQLRERPMWLLYYKDNKMTPRMRRFITFAVNAFV</sequence>
<dbReference type="GO" id="GO:0043565">
    <property type="term" value="F:sequence-specific DNA binding"/>
    <property type="evidence" value="ECO:0007669"/>
    <property type="project" value="TreeGrafter"/>
</dbReference>
<organism evidence="6 7">
    <name type="scientific">Sodalis praecaptivus</name>
    <dbReference type="NCBI Taxonomy" id="1239307"/>
    <lineage>
        <taxon>Bacteria</taxon>
        <taxon>Pseudomonadati</taxon>
        <taxon>Pseudomonadota</taxon>
        <taxon>Gammaproteobacteria</taxon>
        <taxon>Enterobacterales</taxon>
        <taxon>Bruguierivoracaceae</taxon>
        <taxon>Sodalis</taxon>
    </lineage>
</organism>
<dbReference type="Gene3D" id="1.10.10.10">
    <property type="entry name" value="Winged helix-like DNA-binding domain superfamily/Winged helix DNA-binding domain"/>
    <property type="match status" value="1"/>
</dbReference>
<dbReference type="AlphaFoldDB" id="W0HYC7"/>
<dbReference type="PANTHER" id="PTHR30537">
    <property type="entry name" value="HTH-TYPE TRANSCRIPTIONAL REGULATOR"/>
    <property type="match status" value="1"/>
</dbReference>
<dbReference type="SUPFAM" id="SSF53850">
    <property type="entry name" value="Periplasmic binding protein-like II"/>
    <property type="match status" value="1"/>
</dbReference>
<dbReference type="KEGG" id="sod:Sant_3790"/>
<name>W0HYC7_9GAMM</name>
<dbReference type="Proteomes" id="UP000019028">
    <property type="component" value="Chromosome"/>
</dbReference>
<dbReference type="InterPro" id="IPR005119">
    <property type="entry name" value="LysR_subst-bd"/>
</dbReference>
<evidence type="ECO:0000256" key="4">
    <source>
        <dbReference type="ARBA" id="ARBA00023163"/>
    </source>
</evidence>
<reference evidence="6 7" key="1">
    <citation type="journal article" date="2014" name="Genome Biol. Evol.">
        <title>Genome degeneration and adaptation in a nascent stage of symbiosis.</title>
        <authorList>
            <person name="Oakeson K.F."/>
            <person name="Gil R."/>
            <person name="Clayton A.L."/>
            <person name="Dunn D.M."/>
            <person name="von Niederhausern A.C."/>
            <person name="Hamil C."/>
            <person name="Aoyagi A."/>
            <person name="Duval B."/>
            <person name="Baca A."/>
            <person name="Silva F.J."/>
            <person name="Vallier A."/>
            <person name="Jackson D.G."/>
            <person name="Latorre A."/>
            <person name="Weiss R.B."/>
            <person name="Heddi A."/>
            <person name="Moya A."/>
            <person name="Dale C."/>
        </authorList>
    </citation>
    <scope>NUCLEOTIDE SEQUENCE [LARGE SCALE GENOMIC DNA]</scope>
    <source>
        <strain evidence="6 7">HS1</strain>
    </source>
</reference>
<dbReference type="SUPFAM" id="SSF46785">
    <property type="entry name" value="Winged helix' DNA-binding domain"/>
    <property type="match status" value="1"/>
</dbReference>
<feature type="domain" description="HTH lysR-type" evidence="5">
    <location>
        <begin position="1"/>
        <end position="59"/>
    </location>
</feature>
<dbReference type="InterPro" id="IPR058163">
    <property type="entry name" value="LysR-type_TF_proteobact-type"/>
</dbReference>
<dbReference type="Gene3D" id="3.40.190.290">
    <property type="match status" value="1"/>
</dbReference>
<dbReference type="FunFam" id="1.10.10.10:FF:000001">
    <property type="entry name" value="LysR family transcriptional regulator"/>
    <property type="match status" value="1"/>
</dbReference>
<dbReference type="GO" id="GO:0003700">
    <property type="term" value="F:DNA-binding transcription factor activity"/>
    <property type="evidence" value="ECO:0007669"/>
    <property type="project" value="InterPro"/>
</dbReference>
<dbReference type="PANTHER" id="PTHR30537:SF3">
    <property type="entry name" value="TRANSCRIPTIONAL REGULATORY PROTEIN"/>
    <property type="match status" value="1"/>
</dbReference>
<keyword evidence="4" id="KW-0804">Transcription</keyword>
<dbReference type="RefSeq" id="WP_025423891.1">
    <property type="nucleotide sequence ID" value="NZ_CP006569.1"/>
</dbReference>
<keyword evidence="7" id="KW-1185">Reference proteome</keyword>
<gene>
    <name evidence="6" type="ORF">Sant_3790</name>
</gene>
<evidence type="ECO:0000313" key="7">
    <source>
        <dbReference type="Proteomes" id="UP000019028"/>
    </source>
</evidence>
<evidence type="ECO:0000256" key="2">
    <source>
        <dbReference type="ARBA" id="ARBA00023015"/>
    </source>
</evidence>
<dbReference type="OrthoDB" id="8678019at2"/>
<dbReference type="Pfam" id="PF03466">
    <property type="entry name" value="LysR_substrate"/>
    <property type="match status" value="1"/>
</dbReference>
<comment type="similarity">
    <text evidence="1">Belongs to the LysR transcriptional regulatory family.</text>
</comment>
<evidence type="ECO:0000256" key="3">
    <source>
        <dbReference type="ARBA" id="ARBA00023125"/>
    </source>
</evidence>
<keyword evidence="2" id="KW-0805">Transcription regulation</keyword>
<dbReference type="GO" id="GO:0006351">
    <property type="term" value="P:DNA-templated transcription"/>
    <property type="evidence" value="ECO:0007669"/>
    <property type="project" value="TreeGrafter"/>
</dbReference>
<dbReference type="PROSITE" id="PS50931">
    <property type="entry name" value="HTH_LYSR"/>
    <property type="match status" value="1"/>
</dbReference>
<protein>
    <submittedName>
        <fullName evidence="6">LysR family transcriptional regulator</fullName>
    </submittedName>
</protein>
<proteinExistence type="inferred from homology"/>
<dbReference type="InterPro" id="IPR036388">
    <property type="entry name" value="WH-like_DNA-bd_sf"/>
</dbReference>
<dbReference type="InterPro" id="IPR000847">
    <property type="entry name" value="LysR_HTH_N"/>
</dbReference>
<evidence type="ECO:0000256" key="1">
    <source>
        <dbReference type="ARBA" id="ARBA00009437"/>
    </source>
</evidence>
<accession>W0HYC7</accession>
<keyword evidence="3" id="KW-0238">DNA-binding</keyword>
<evidence type="ECO:0000259" key="5">
    <source>
        <dbReference type="PROSITE" id="PS50931"/>
    </source>
</evidence>
<dbReference type="PATRIC" id="fig|1239307.3.peg.4197"/>
<dbReference type="FunFam" id="3.40.190.290:FF:000001">
    <property type="entry name" value="Transcriptional regulator, LysR family"/>
    <property type="match status" value="1"/>
</dbReference>
<dbReference type="Pfam" id="PF00126">
    <property type="entry name" value="HTH_1"/>
    <property type="match status" value="1"/>
</dbReference>
<dbReference type="HOGENOM" id="CLU_039613_16_4_6"/>
<dbReference type="EMBL" id="CP006569">
    <property type="protein sequence ID" value="AHF78769.1"/>
    <property type="molecule type" value="Genomic_DNA"/>
</dbReference>